<dbReference type="GO" id="GO:0070967">
    <property type="term" value="F:coenzyme F420 binding"/>
    <property type="evidence" value="ECO:0007669"/>
    <property type="project" value="TreeGrafter"/>
</dbReference>
<dbReference type="RefSeq" id="WP_069110702.1">
    <property type="nucleotide sequence ID" value="NZ_FNUC01000004.1"/>
</dbReference>
<evidence type="ECO:0000256" key="1">
    <source>
        <dbReference type="ARBA" id="ARBA00008710"/>
    </source>
</evidence>
<evidence type="ECO:0000313" key="3">
    <source>
        <dbReference type="EMBL" id="SEF09143.1"/>
    </source>
</evidence>
<name>A0A1H5P5C4_9ACTN</name>
<dbReference type="EMBL" id="FNUC01000004">
    <property type="protein sequence ID" value="SEF09143.1"/>
    <property type="molecule type" value="Genomic_DNA"/>
</dbReference>
<dbReference type="NCBIfam" id="TIGR00026">
    <property type="entry name" value="hi_GC_TIGR00026"/>
    <property type="match status" value="1"/>
</dbReference>
<dbReference type="AlphaFoldDB" id="A0A1H5P5C4"/>
<protein>
    <submittedName>
        <fullName evidence="3">Deazaflavin-dependent oxidoreductase, nitroreductase family</fullName>
    </submittedName>
</protein>
<dbReference type="PANTHER" id="PTHR39428">
    <property type="entry name" value="F420H(2)-DEPENDENT QUINONE REDUCTASE RV1261C"/>
    <property type="match status" value="1"/>
</dbReference>
<comment type="catalytic activity">
    <reaction evidence="2">
        <text>oxidized coenzyme F420-(gamma-L-Glu)(n) + a quinol + H(+) = reduced coenzyme F420-(gamma-L-Glu)(n) + a quinone</text>
        <dbReference type="Rhea" id="RHEA:39663"/>
        <dbReference type="Rhea" id="RHEA-COMP:12939"/>
        <dbReference type="Rhea" id="RHEA-COMP:14378"/>
        <dbReference type="ChEBI" id="CHEBI:15378"/>
        <dbReference type="ChEBI" id="CHEBI:24646"/>
        <dbReference type="ChEBI" id="CHEBI:132124"/>
        <dbReference type="ChEBI" id="CHEBI:133980"/>
        <dbReference type="ChEBI" id="CHEBI:139511"/>
    </reaction>
</comment>
<keyword evidence="4" id="KW-1185">Reference proteome</keyword>
<gene>
    <name evidence="3" type="ORF">SAMN04488561_3756</name>
</gene>
<sequence length="152" mass="16717">MSGDVVDSPDRSVAEHVRRYLATDGRDGHLEGGVPNLVLTVTGRTSGRRYRNAMFYGTDGDRYVLVASGSAVTATHPSWYRNLAANPVVEVQVRGERFTATARTAQGAERRRLWALMTTLAPVYLAYEERTPRTIPVVVLERTEGVSPGSRP</sequence>
<evidence type="ECO:0000313" key="4">
    <source>
        <dbReference type="Proteomes" id="UP000181980"/>
    </source>
</evidence>
<proteinExistence type="inferred from homology"/>
<accession>A0A1H5P5C4</accession>
<dbReference type="Proteomes" id="UP000181980">
    <property type="component" value="Unassembled WGS sequence"/>
</dbReference>
<dbReference type="InterPro" id="IPR004378">
    <property type="entry name" value="F420H2_quin_Rdtase"/>
</dbReference>
<dbReference type="Gene3D" id="2.30.110.10">
    <property type="entry name" value="Electron Transport, Fmn-binding Protein, Chain A"/>
    <property type="match status" value="1"/>
</dbReference>
<dbReference type="SUPFAM" id="SSF50475">
    <property type="entry name" value="FMN-binding split barrel"/>
    <property type="match status" value="1"/>
</dbReference>
<organism evidence="3 4">
    <name type="scientific">Jiangella alba</name>
    <dbReference type="NCBI Taxonomy" id="561176"/>
    <lineage>
        <taxon>Bacteria</taxon>
        <taxon>Bacillati</taxon>
        <taxon>Actinomycetota</taxon>
        <taxon>Actinomycetes</taxon>
        <taxon>Jiangellales</taxon>
        <taxon>Jiangellaceae</taxon>
        <taxon>Jiangella</taxon>
    </lineage>
</organism>
<dbReference type="Pfam" id="PF04075">
    <property type="entry name" value="F420H2_quin_red"/>
    <property type="match status" value="1"/>
</dbReference>
<dbReference type="InterPro" id="IPR012349">
    <property type="entry name" value="Split_barrel_FMN-bd"/>
</dbReference>
<dbReference type="GO" id="GO:0016491">
    <property type="term" value="F:oxidoreductase activity"/>
    <property type="evidence" value="ECO:0007669"/>
    <property type="project" value="InterPro"/>
</dbReference>
<dbReference type="STRING" id="561176.SAMN04488561_3756"/>
<reference evidence="4" key="1">
    <citation type="submission" date="2016-10" db="EMBL/GenBank/DDBJ databases">
        <authorList>
            <person name="Varghese N."/>
            <person name="Submissions S."/>
        </authorList>
    </citation>
    <scope>NUCLEOTIDE SEQUENCE [LARGE SCALE GENOMIC DNA]</scope>
    <source>
        <strain evidence="4">DSM 45237</strain>
    </source>
</reference>
<dbReference type="PANTHER" id="PTHR39428:SF1">
    <property type="entry name" value="F420H(2)-DEPENDENT QUINONE REDUCTASE RV1261C"/>
    <property type="match status" value="1"/>
</dbReference>
<dbReference type="OrthoDB" id="8225825at2"/>
<dbReference type="GO" id="GO:0005886">
    <property type="term" value="C:plasma membrane"/>
    <property type="evidence" value="ECO:0007669"/>
    <property type="project" value="TreeGrafter"/>
</dbReference>
<evidence type="ECO:0000256" key="2">
    <source>
        <dbReference type="ARBA" id="ARBA00049106"/>
    </source>
</evidence>
<comment type="similarity">
    <text evidence="1">Belongs to the F420H(2)-dependent quinone reductase family.</text>
</comment>